<evidence type="ECO:0000259" key="15">
    <source>
        <dbReference type="PROSITE" id="PS50109"/>
    </source>
</evidence>
<keyword evidence="7" id="KW-0547">Nucleotide-binding</keyword>
<keyword evidence="12 14" id="KW-0472">Membrane</keyword>
<keyword evidence="19" id="KW-1185">Reference proteome</keyword>
<dbReference type="InterPro" id="IPR007891">
    <property type="entry name" value="CHASE3"/>
</dbReference>
<dbReference type="PROSITE" id="PS50112">
    <property type="entry name" value="PAS"/>
    <property type="match status" value="1"/>
</dbReference>
<dbReference type="Pfam" id="PF05227">
    <property type="entry name" value="CHASE3"/>
    <property type="match status" value="1"/>
</dbReference>
<comment type="catalytic activity">
    <reaction evidence="1">
        <text>ATP + protein L-histidine = ADP + protein N-phospho-L-histidine.</text>
        <dbReference type="EC" id="2.7.13.3"/>
    </reaction>
</comment>
<dbReference type="CDD" id="cd19410">
    <property type="entry name" value="HK9-like_sensor"/>
    <property type="match status" value="1"/>
</dbReference>
<dbReference type="GO" id="GO:0030295">
    <property type="term" value="F:protein kinase activator activity"/>
    <property type="evidence" value="ECO:0007669"/>
    <property type="project" value="TreeGrafter"/>
</dbReference>
<evidence type="ECO:0000256" key="7">
    <source>
        <dbReference type="ARBA" id="ARBA00022741"/>
    </source>
</evidence>
<dbReference type="SMART" id="SM00091">
    <property type="entry name" value="PAS"/>
    <property type="match status" value="1"/>
</dbReference>
<organism evidence="18 19">
    <name type="scientific">Mucilaginibacter ginsenosidivorans</name>
    <dbReference type="NCBI Taxonomy" id="398053"/>
    <lineage>
        <taxon>Bacteria</taxon>
        <taxon>Pseudomonadati</taxon>
        <taxon>Bacteroidota</taxon>
        <taxon>Sphingobacteriia</taxon>
        <taxon>Sphingobacteriales</taxon>
        <taxon>Sphingobacteriaceae</taxon>
        <taxon>Mucilaginibacter</taxon>
    </lineage>
</organism>
<evidence type="ECO:0000256" key="1">
    <source>
        <dbReference type="ARBA" id="ARBA00000085"/>
    </source>
</evidence>
<feature type="transmembrane region" description="Helical" evidence="14">
    <location>
        <begin position="181"/>
        <end position="201"/>
    </location>
</feature>
<dbReference type="InterPro" id="IPR003661">
    <property type="entry name" value="HisK_dim/P_dom"/>
</dbReference>
<feature type="coiled-coil region" evidence="13">
    <location>
        <begin position="208"/>
        <end position="319"/>
    </location>
</feature>
<evidence type="ECO:0000256" key="10">
    <source>
        <dbReference type="ARBA" id="ARBA00022989"/>
    </source>
</evidence>
<feature type="domain" description="PAC" evidence="17">
    <location>
        <begin position="421"/>
        <end position="473"/>
    </location>
</feature>
<dbReference type="SUPFAM" id="SSF55785">
    <property type="entry name" value="PYP-like sensor domain (PAS domain)"/>
    <property type="match status" value="1"/>
</dbReference>
<evidence type="ECO:0000256" key="14">
    <source>
        <dbReference type="SAM" id="Phobius"/>
    </source>
</evidence>
<dbReference type="NCBIfam" id="TIGR00229">
    <property type="entry name" value="sensory_box"/>
    <property type="match status" value="1"/>
</dbReference>
<evidence type="ECO:0000259" key="17">
    <source>
        <dbReference type="PROSITE" id="PS50113"/>
    </source>
</evidence>
<keyword evidence="13" id="KW-0175">Coiled coil</keyword>
<gene>
    <name evidence="18" type="ORF">FRZ54_19660</name>
</gene>
<dbReference type="AlphaFoldDB" id="A0A5B8V2C0"/>
<dbReference type="GO" id="GO:0007234">
    <property type="term" value="P:osmosensory signaling via phosphorelay pathway"/>
    <property type="evidence" value="ECO:0007669"/>
    <property type="project" value="TreeGrafter"/>
</dbReference>
<evidence type="ECO:0000256" key="12">
    <source>
        <dbReference type="ARBA" id="ARBA00023136"/>
    </source>
</evidence>
<evidence type="ECO:0000256" key="11">
    <source>
        <dbReference type="ARBA" id="ARBA00023012"/>
    </source>
</evidence>
<evidence type="ECO:0000256" key="5">
    <source>
        <dbReference type="ARBA" id="ARBA00022679"/>
    </source>
</evidence>
<dbReference type="GO" id="GO:0005524">
    <property type="term" value="F:ATP binding"/>
    <property type="evidence" value="ECO:0007669"/>
    <property type="project" value="UniProtKB-KW"/>
</dbReference>
<sequence length="693" mass="77881">MRTRLTRNLQIGFGISISILVVSAIASYGSIENLLKSSALVDHSDEVIQKLEATVSTMKDAETGQRGYLLTGYTEFLEPYNGSRNKAIQYANEFLKLTKDNAHQQVWGARIKEILLYRLNILQKLIDKKKSGATVNPGDLLAGKLAMDSLRNVVNHAELEEKNLLNNRLSVLNRYTYDTPFFLFIAALVAVAISVFSYFRVINEVKERARLFDELKDQEQQTAALNEELTATNEELASANDELAAANEEINATNEELAAANEELAAANEEINATNEDLAATNEELNAANEQLNESQEDIRQLNEKLGASNEELSATVDELYQSQLSLKALNDDLEDRVEARTRALTESEGRFRIMMETMPQIAWVSNNDGEINFFNKRWYTYTGMSYDDSKGWGWSAGIHPDDLPFAAEKYKEILLSGESGEFETRKRRKDGEYRWHLARLQPVKNESGEVQLWVGTATDIHELKNLQQQKDDFISIASHELKTPITSLKASLQLLDRLKDTPSTLTIPKLITQANKSLDRLNVLVEDLLNVSRLNQGQIHLHKTRFNLMELVNDTCQYIRIENVYEVTVTGETGLHAFADAKRVEQVLVNFLNNAIKYAPSSKEIKISVEKKDGMAKVSVTDQGPGIPSDKVPHLFDRYFRVDSAGMQFSGLGLGLYISAEIIKKHDGQIGVDSEEGRGSTFWFTIPLKARG</sequence>
<dbReference type="SUPFAM" id="SSF55874">
    <property type="entry name" value="ATPase domain of HSP90 chaperone/DNA topoisomerase II/histidine kinase"/>
    <property type="match status" value="1"/>
</dbReference>
<keyword evidence="8" id="KW-0418">Kinase</keyword>
<keyword evidence="11" id="KW-0902">Two-component regulatory system</keyword>
<feature type="domain" description="Histidine kinase" evidence="15">
    <location>
        <begin position="477"/>
        <end position="691"/>
    </location>
</feature>
<dbReference type="GO" id="GO:0000155">
    <property type="term" value="F:phosphorelay sensor kinase activity"/>
    <property type="evidence" value="ECO:0007669"/>
    <property type="project" value="InterPro"/>
</dbReference>
<keyword evidence="10 14" id="KW-1133">Transmembrane helix</keyword>
<dbReference type="CDD" id="cd00082">
    <property type="entry name" value="HisKA"/>
    <property type="match status" value="1"/>
</dbReference>
<name>A0A5B8V2C0_9SPHI</name>
<keyword evidence="9" id="KW-0067">ATP-binding</keyword>
<evidence type="ECO:0000256" key="8">
    <source>
        <dbReference type="ARBA" id="ARBA00022777"/>
    </source>
</evidence>
<dbReference type="Gene3D" id="1.10.287.130">
    <property type="match status" value="1"/>
</dbReference>
<dbReference type="InterPro" id="IPR050351">
    <property type="entry name" value="BphY/WalK/GraS-like"/>
</dbReference>
<evidence type="ECO:0000256" key="9">
    <source>
        <dbReference type="ARBA" id="ARBA00022840"/>
    </source>
</evidence>
<dbReference type="PANTHER" id="PTHR42878:SF7">
    <property type="entry name" value="SENSOR HISTIDINE KINASE GLRK"/>
    <property type="match status" value="1"/>
</dbReference>
<dbReference type="PANTHER" id="PTHR42878">
    <property type="entry name" value="TWO-COMPONENT HISTIDINE KINASE"/>
    <property type="match status" value="1"/>
</dbReference>
<dbReference type="InterPro" id="IPR036097">
    <property type="entry name" value="HisK_dim/P_sf"/>
</dbReference>
<dbReference type="Gene3D" id="3.30.565.10">
    <property type="entry name" value="Histidine kinase-like ATPase, C-terminal domain"/>
    <property type="match status" value="1"/>
</dbReference>
<dbReference type="InterPro" id="IPR013655">
    <property type="entry name" value="PAS_fold_3"/>
</dbReference>
<feature type="domain" description="PAS" evidence="16">
    <location>
        <begin position="348"/>
        <end position="418"/>
    </location>
</feature>
<dbReference type="Gene3D" id="1.20.120.330">
    <property type="entry name" value="Nucleotidyltransferases domain 2"/>
    <property type="match status" value="1"/>
</dbReference>
<dbReference type="Pfam" id="PF02518">
    <property type="entry name" value="HATPase_c"/>
    <property type="match status" value="1"/>
</dbReference>
<dbReference type="RefSeq" id="WP_147033520.1">
    <property type="nucleotide sequence ID" value="NZ_CP042436.1"/>
</dbReference>
<dbReference type="GO" id="GO:0000156">
    <property type="term" value="F:phosphorelay response regulator activity"/>
    <property type="evidence" value="ECO:0007669"/>
    <property type="project" value="TreeGrafter"/>
</dbReference>
<dbReference type="InterPro" id="IPR001610">
    <property type="entry name" value="PAC"/>
</dbReference>
<dbReference type="EC" id="2.7.13.3" evidence="3"/>
<evidence type="ECO:0000256" key="6">
    <source>
        <dbReference type="ARBA" id="ARBA00022692"/>
    </source>
</evidence>
<dbReference type="SMART" id="SM00388">
    <property type="entry name" value="HisKA"/>
    <property type="match status" value="1"/>
</dbReference>
<dbReference type="FunFam" id="3.30.450.20:FF:000099">
    <property type="entry name" value="Sensory box sensor histidine kinase"/>
    <property type="match status" value="1"/>
</dbReference>
<dbReference type="InterPro" id="IPR005467">
    <property type="entry name" value="His_kinase_dom"/>
</dbReference>
<keyword evidence="5" id="KW-0808">Transferase</keyword>
<dbReference type="InterPro" id="IPR000014">
    <property type="entry name" value="PAS"/>
</dbReference>
<dbReference type="PROSITE" id="PS50109">
    <property type="entry name" value="HIS_KIN"/>
    <property type="match status" value="1"/>
</dbReference>
<evidence type="ECO:0000259" key="16">
    <source>
        <dbReference type="PROSITE" id="PS50112"/>
    </source>
</evidence>
<dbReference type="InterPro" id="IPR036890">
    <property type="entry name" value="HATPase_C_sf"/>
</dbReference>
<evidence type="ECO:0000256" key="2">
    <source>
        <dbReference type="ARBA" id="ARBA00004141"/>
    </source>
</evidence>
<dbReference type="InterPro" id="IPR004358">
    <property type="entry name" value="Sig_transdc_His_kin-like_C"/>
</dbReference>
<dbReference type="SMART" id="SM00387">
    <property type="entry name" value="HATPase_c"/>
    <property type="match status" value="1"/>
</dbReference>
<dbReference type="OrthoDB" id="9813151at2"/>
<dbReference type="PROSITE" id="PS50113">
    <property type="entry name" value="PAC"/>
    <property type="match status" value="1"/>
</dbReference>
<dbReference type="CDD" id="cd00130">
    <property type="entry name" value="PAS"/>
    <property type="match status" value="1"/>
</dbReference>
<dbReference type="Pfam" id="PF00512">
    <property type="entry name" value="HisKA"/>
    <property type="match status" value="1"/>
</dbReference>
<dbReference type="Gene3D" id="3.30.450.20">
    <property type="entry name" value="PAS domain"/>
    <property type="match status" value="1"/>
</dbReference>
<dbReference type="InterPro" id="IPR003594">
    <property type="entry name" value="HATPase_dom"/>
</dbReference>
<dbReference type="InterPro" id="IPR000700">
    <property type="entry name" value="PAS-assoc_C"/>
</dbReference>
<evidence type="ECO:0000256" key="4">
    <source>
        <dbReference type="ARBA" id="ARBA00022553"/>
    </source>
</evidence>
<dbReference type="PRINTS" id="PR00344">
    <property type="entry name" value="BCTRLSENSOR"/>
</dbReference>
<dbReference type="InterPro" id="IPR035965">
    <property type="entry name" value="PAS-like_dom_sf"/>
</dbReference>
<protein>
    <recommendedName>
        <fullName evidence="3">histidine kinase</fullName>
        <ecNumber evidence="3">2.7.13.3</ecNumber>
    </recommendedName>
</protein>
<evidence type="ECO:0000256" key="13">
    <source>
        <dbReference type="SAM" id="Coils"/>
    </source>
</evidence>
<evidence type="ECO:0000256" key="3">
    <source>
        <dbReference type="ARBA" id="ARBA00012438"/>
    </source>
</evidence>
<dbReference type="KEGG" id="mgin:FRZ54_19660"/>
<evidence type="ECO:0000313" key="18">
    <source>
        <dbReference type="EMBL" id="QEC64686.1"/>
    </source>
</evidence>
<dbReference type="Pfam" id="PF08447">
    <property type="entry name" value="PAS_3"/>
    <property type="match status" value="1"/>
</dbReference>
<comment type="subcellular location">
    <subcellularLocation>
        <location evidence="2">Membrane</location>
        <topology evidence="2">Multi-pass membrane protein</topology>
    </subcellularLocation>
</comment>
<dbReference type="GO" id="GO:0016020">
    <property type="term" value="C:membrane"/>
    <property type="evidence" value="ECO:0007669"/>
    <property type="project" value="UniProtKB-SubCell"/>
</dbReference>
<dbReference type="FunFam" id="3.30.565.10:FF:000006">
    <property type="entry name" value="Sensor histidine kinase WalK"/>
    <property type="match status" value="1"/>
</dbReference>
<dbReference type="CDD" id="cd00075">
    <property type="entry name" value="HATPase"/>
    <property type="match status" value="1"/>
</dbReference>
<dbReference type="SMART" id="SM00086">
    <property type="entry name" value="PAC"/>
    <property type="match status" value="1"/>
</dbReference>
<dbReference type="SUPFAM" id="SSF47384">
    <property type="entry name" value="Homodimeric domain of signal transducing histidine kinase"/>
    <property type="match status" value="1"/>
</dbReference>
<reference evidence="18 19" key="1">
    <citation type="journal article" date="2017" name="Curr. Microbiol.">
        <title>Mucilaginibacter ginsenosidivorans sp. nov., Isolated from Soil of Ginseng Field.</title>
        <authorList>
            <person name="Kim M.M."/>
            <person name="Siddiqi M.Z."/>
            <person name="Im W.T."/>
        </authorList>
    </citation>
    <scope>NUCLEOTIDE SEQUENCE [LARGE SCALE GENOMIC DNA]</scope>
    <source>
        <strain evidence="18 19">Gsoil 3017</strain>
    </source>
</reference>
<dbReference type="Proteomes" id="UP000321479">
    <property type="component" value="Chromosome"/>
</dbReference>
<keyword evidence="6 14" id="KW-0812">Transmembrane</keyword>
<dbReference type="EMBL" id="CP042436">
    <property type="protein sequence ID" value="QEC64686.1"/>
    <property type="molecule type" value="Genomic_DNA"/>
</dbReference>
<accession>A0A5B8V2C0</accession>
<proteinExistence type="predicted"/>
<evidence type="ECO:0000313" key="19">
    <source>
        <dbReference type="Proteomes" id="UP000321479"/>
    </source>
</evidence>
<keyword evidence="4" id="KW-0597">Phosphoprotein</keyword>